<evidence type="ECO:0000313" key="4">
    <source>
        <dbReference type="EMBL" id="QCL81402.1"/>
    </source>
</evidence>
<protein>
    <submittedName>
        <fullName evidence="4">ABC transporter substrate-binding protein</fullName>
    </submittedName>
</protein>
<comment type="subcellular location">
    <subcellularLocation>
        <location evidence="1">Periplasm</location>
    </subcellularLocation>
</comment>
<accession>A0AAE6BH24</accession>
<gene>
    <name evidence="4" type="ORF">CFBP5877_20005</name>
</gene>
<evidence type="ECO:0000256" key="1">
    <source>
        <dbReference type="ARBA" id="ARBA00004418"/>
    </source>
</evidence>
<feature type="domain" description="Solute-binding protein family 3/N-terminal" evidence="3">
    <location>
        <begin position="58"/>
        <end position="288"/>
    </location>
</feature>
<dbReference type="SMART" id="SM00062">
    <property type="entry name" value="PBPb"/>
    <property type="match status" value="1"/>
</dbReference>
<dbReference type="SUPFAM" id="SSF53850">
    <property type="entry name" value="Periplasmic binding protein-like II"/>
    <property type="match status" value="1"/>
</dbReference>
<dbReference type="PANTHER" id="PTHR35936:SF17">
    <property type="entry name" value="ARGININE-BINDING EXTRACELLULAR PROTEIN ARTP"/>
    <property type="match status" value="1"/>
</dbReference>
<dbReference type="AlphaFoldDB" id="A0AAE6BH24"/>
<dbReference type="GO" id="GO:0042597">
    <property type="term" value="C:periplasmic space"/>
    <property type="evidence" value="ECO:0007669"/>
    <property type="project" value="UniProtKB-SubCell"/>
</dbReference>
<dbReference type="CDD" id="cd01004">
    <property type="entry name" value="PBP2_MidA_like"/>
    <property type="match status" value="1"/>
</dbReference>
<evidence type="ECO:0000259" key="3">
    <source>
        <dbReference type="SMART" id="SM00062"/>
    </source>
</evidence>
<evidence type="ECO:0000313" key="5">
    <source>
        <dbReference type="Proteomes" id="UP000298579"/>
    </source>
</evidence>
<dbReference type="Proteomes" id="UP000298579">
    <property type="component" value="Chromosome linear"/>
</dbReference>
<keyword evidence="2" id="KW-0732">Signal</keyword>
<evidence type="ECO:0000256" key="2">
    <source>
        <dbReference type="ARBA" id="ARBA00022729"/>
    </source>
</evidence>
<sequence>MPGRAAKTVASPKFFLPSHVSKQRGTDVKTALISLAVILASTAAHAESLPERIKTAGKVVVANQPNYPPMEYKDPATNTLVGVDIDLGLALGKQLGVSVEWADIGFEQMVSSLQTGRVDLIHSGMSDLPKRRDTLDFVDYMKSGAQFYTAASRKEEFKTTADFCGKTVGMSRRTSFPEETAKWSAANCEAKGLAPIKVVGTEGSADARAQLKQGRLDGAVQGSETLPYLLNLEKDTYAVIGEPFTAVFQGIAFPKTNTELRDAYAAALKALMASGEYKAIFAKHGLEGTLLDGLYINGEAVK</sequence>
<reference evidence="4 5" key="1">
    <citation type="submission" date="2019-04" db="EMBL/GenBank/DDBJ databases">
        <title>Complete genome sequence of Agrobacterium tumefaciens CFBP5877.</title>
        <authorList>
            <person name="Huang Y.-Y."/>
            <person name="Chiang H.-Y."/>
            <person name="Chou L."/>
            <person name="Lai E.-M."/>
            <person name="Kuo C.-H."/>
        </authorList>
    </citation>
    <scope>NUCLEOTIDE SEQUENCE [LARGE SCALE GENOMIC DNA]</scope>
    <source>
        <strain evidence="4 5">CFBP5877</strain>
    </source>
</reference>
<proteinExistence type="predicted"/>
<dbReference type="Pfam" id="PF00497">
    <property type="entry name" value="SBP_bac_3"/>
    <property type="match status" value="1"/>
</dbReference>
<dbReference type="Gene3D" id="3.40.190.10">
    <property type="entry name" value="Periplasmic binding protein-like II"/>
    <property type="match status" value="2"/>
</dbReference>
<name>A0AAE6BH24_AGRTU</name>
<dbReference type="PANTHER" id="PTHR35936">
    <property type="entry name" value="MEMBRANE-BOUND LYTIC MUREIN TRANSGLYCOSYLASE F"/>
    <property type="match status" value="1"/>
</dbReference>
<organism evidence="4 5">
    <name type="scientific">Agrobacterium tumefaciens</name>
    <dbReference type="NCBI Taxonomy" id="358"/>
    <lineage>
        <taxon>Bacteria</taxon>
        <taxon>Pseudomonadati</taxon>
        <taxon>Pseudomonadota</taxon>
        <taxon>Alphaproteobacteria</taxon>
        <taxon>Hyphomicrobiales</taxon>
        <taxon>Rhizobiaceae</taxon>
        <taxon>Rhizobium/Agrobacterium group</taxon>
        <taxon>Agrobacterium</taxon>
        <taxon>Agrobacterium tumefaciens complex</taxon>
    </lineage>
</organism>
<dbReference type="EMBL" id="CP039898">
    <property type="protein sequence ID" value="QCL81402.1"/>
    <property type="molecule type" value="Genomic_DNA"/>
</dbReference>
<dbReference type="InterPro" id="IPR001638">
    <property type="entry name" value="Solute-binding_3/MltF_N"/>
</dbReference>